<proteinExistence type="predicted"/>
<protein>
    <submittedName>
        <fullName evidence="2">Uncharacterized protein</fullName>
    </submittedName>
</protein>
<dbReference type="EMBL" id="GBXM01050588">
    <property type="protein sequence ID" value="JAH57989.1"/>
    <property type="molecule type" value="Transcribed_RNA"/>
</dbReference>
<sequence>MTSTCVSSQPSPPRAPAPTATSNPTAPLCISFYQLNRTY</sequence>
<organism evidence="2">
    <name type="scientific">Anguilla anguilla</name>
    <name type="common">European freshwater eel</name>
    <name type="synonym">Muraena anguilla</name>
    <dbReference type="NCBI Taxonomy" id="7936"/>
    <lineage>
        <taxon>Eukaryota</taxon>
        <taxon>Metazoa</taxon>
        <taxon>Chordata</taxon>
        <taxon>Craniata</taxon>
        <taxon>Vertebrata</taxon>
        <taxon>Euteleostomi</taxon>
        <taxon>Actinopterygii</taxon>
        <taxon>Neopterygii</taxon>
        <taxon>Teleostei</taxon>
        <taxon>Anguilliformes</taxon>
        <taxon>Anguillidae</taxon>
        <taxon>Anguilla</taxon>
    </lineage>
</organism>
<reference evidence="2" key="1">
    <citation type="submission" date="2014-11" db="EMBL/GenBank/DDBJ databases">
        <authorList>
            <person name="Amaro Gonzalez C."/>
        </authorList>
    </citation>
    <scope>NUCLEOTIDE SEQUENCE</scope>
</reference>
<evidence type="ECO:0000256" key="1">
    <source>
        <dbReference type="SAM" id="MobiDB-lite"/>
    </source>
</evidence>
<accession>A0A0E9TWD2</accession>
<feature type="region of interest" description="Disordered" evidence="1">
    <location>
        <begin position="1"/>
        <end position="24"/>
    </location>
</feature>
<reference evidence="2" key="2">
    <citation type="journal article" date="2015" name="Fish Shellfish Immunol.">
        <title>Early steps in the European eel (Anguilla anguilla)-Vibrio vulnificus interaction in the gills: Role of the RtxA13 toxin.</title>
        <authorList>
            <person name="Callol A."/>
            <person name="Pajuelo D."/>
            <person name="Ebbesson L."/>
            <person name="Teles M."/>
            <person name="MacKenzie S."/>
            <person name="Amaro C."/>
        </authorList>
    </citation>
    <scope>NUCLEOTIDE SEQUENCE</scope>
</reference>
<name>A0A0E9TWD2_ANGAN</name>
<evidence type="ECO:0000313" key="2">
    <source>
        <dbReference type="EMBL" id="JAH57989.1"/>
    </source>
</evidence>
<dbReference type="AlphaFoldDB" id="A0A0E9TWD2"/>